<dbReference type="Proteomes" id="UP000675781">
    <property type="component" value="Unassembled WGS sequence"/>
</dbReference>
<dbReference type="Pfam" id="PF00931">
    <property type="entry name" value="NB-ARC"/>
    <property type="match status" value="1"/>
</dbReference>
<sequence>MVAHNVLQGRDISGGVHFHGTAPEIVVPRQLPADVRGFVGRADELRGLHAASQPAASEPTSVLVLVGTAGVGKSALAVRFAHQVRDRFGGGQLFVNLRGYDAVRPLEPQAVLGRFLHAVGVPADDVPAELEERAALYRSLLAERRVLVLLDNAATVGQVRPLLPGGSGCLVLVTSRNRLSGLAARDGALRVPVNLLSENEAVALVASATAGYRSGDPPEALLELAGLCARLPLALRIAAERAAARPLMPLQTLIAQLHGESSLWQALSTEDETEADAVRAVFAWSYRALPSAAARAFRLLGLFPGTRISAVCAAALLDEPLERAVGLLDTLAGAHLIEQRGPAVYQFHDLLRAFAADQARLLDAEEQRTGALTRVVQWYLLSAHAAGQAMESLRPGVLTAEPQSDSTALPVAISDRSAAAEWYQTEQENLPPLVRAASAAGGLDREIWQLAVTLGPLHATAGNLVEWLEIADLGLEAARRLEDRNAEAHVQMTRATALTQSAQTAAAVEALVATREIFAAAGDVAGLIDAENRLGLLHRSGRELPQAESCFRRVAELADEAGLPVWRALAFENLADAAEAGGVDASADELAARAVDLFRQSAANGHMVVGPILIRARVSRKAGRLEEAARHVAEAAEVLADSAANRWLEYAVAFERAAQDLAQGRLEEALEGCWRCLSLARSLGDRRREARALTALAHALLRLERRDEAIDVARTATVSARDHATAFDVAAALHVLAEALTADGQDAAAGSARAEAALLLEAYTDLAADDLRARLTRLTELPSRVEPR</sequence>
<dbReference type="InterPro" id="IPR027417">
    <property type="entry name" value="P-loop_NTPase"/>
</dbReference>
<dbReference type="SMART" id="SM00028">
    <property type="entry name" value="TPR"/>
    <property type="match status" value="3"/>
</dbReference>
<evidence type="ECO:0000313" key="3">
    <source>
        <dbReference type="Proteomes" id="UP000675781"/>
    </source>
</evidence>
<feature type="domain" description="AAA+ ATPase" evidence="1">
    <location>
        <begin position="59"/>
        <end position="199"/>
    </location>
</feature>
<name>A0A941EWQ7_9ACTN</name>
<dbReference type="RefSeq" id="WP_212533154.1">
    <property type="nucleotide sequence ID" value="NZ_JAGSOG010000319.1"/>
</dbReference>
<dbReference type="PANTHER" id="PTHR47691:SF3">
    <property type="entry name" value="HTH-TYPE TRANSCRIPTIONAL REGULATOR RV0890C-RELATED"/>
    <property type="match status" value="1"/>
</dbReference>
<keyword evidence="3" id="KW-1185">Reference proteome</keyword>
<gene>
    <name evidence="2" type="ORF">KDL01_35875</name>
</gene>
<proteinExistence type="predicted"/>
<dbReference type="SMART" id="SM00382">
    <property type="entry name" value="AAA"/>
    <property type="match status" value="1"/>
</dbReference>
<accession>A0A941EWQ7</accession>
<protein>
    <recommendedName>
        <fullName evidence="1">AAA+ ATPase domain-containing protein</fullName>
    </recommendedName>
</protein>
<dbReference type="InterPro" id="IPR002182">
    <property type="entry name" value="NB-ARC"/>
</dbReference>
<dbReference type="SUPFAM" id="SSF48452">
    <property type="entry name" value="TPR-like"/>
    <property type="match status" value="2"/>
</dbReference>
<dbReference type="EMBL" id="JAGSOG010000319">
    <property type="protein sequence ID" value="MBR7838703.1"/>
    <property type="molecule type" value="Genomic_DNA"/>
</dbReference>
<dbReference type="InterPro" id="IPR019734">
    <property type="entry name" value="TPR_rpt"/>
</dbReference>
<dbReference type="Gene3D" id="3.40.50.300">
    <property type="entry name" value="P-loop containing nucleotide triphosphate hydrolases"/>
    <property type="match status" value="1"/>
</dbReference>
<evidence type="ECO:0000259" key="1">
    <source>
        <dbReference type="SMART" id="SM00382"/>
    </source>
</evidence>
<dbReference type="PANTHER" id="PTHR47691">
    <property type="entry name" value="REGULATOR-RELATED"/>
    <property type="match status" value="1"/>
</dbReference>
<organism evidence="2 3">
    <name type="scientific">Actinospica durhamensis</name>
    <dbReference type="NCBI Taxonomy" id="1508375"/>
    <lineage>
        <taxon>Bacteria</taxon>
        <taxon>Bacillati</taxon>
        <taxon>Actinomycetota</taxon>
        <taxon>Actinomycetes</taxon>
        <taxon>Catenulisporales</taxon>
        <taxon>Actinospicaceae</taxon>
        <taxon>Actinospica</taxon>
    </lineage>
</organism>
<dbReference type="InterPro" id="IPR003593">
    <property type="entry name" value="AAA+_ATPase"/>
</dbReference>
<dbReference type="SUPFAM" id="SSF52540">
    <property type="entry name" value="P-loop containing nucleoside triphosphate hydrolases"/>
    <property type="match status" value="1"/>
</dbReference>
<dbReference type="GO" id="GO:0043531">
    <property type="term" value="F:ADP binding"/>
    <property type="evidence" value="ECO:0007669"/>
    <property type="project" value="InterPro"/>
</dbReference>
<dbReference type="PRINTS" id="PR00364">
    <property type="entry name" value="DISEASERSIST"/>
</dbReference>
<reference evidence="2" key="1">
    <citation type="submission" date="2021-04" db="EMBL/GenBank/DDBJ databases">
        <title>Genome based classification of Actinospica acidithermotolerans sp. nov., an actinobacterium isolated from an Indonesian hot spring.</title>
        <authorList>
            <person name="Kusuma A.B."/>
            <person name="Putra K.E."/>
            <person name="Nafisah S."/>
            <person name="Loh J."/>
            <person name="Nouioui I."/>
            <person name="Goodfellow M."/>
        </authorList>
    </citation>
    <scope>NUCLEOTIDE SEQUENCE</scope>
    <source>
        <strain evidence="2">CSCA 57</strain>
    </source>
</reference>
<comment type="caution">
    <text evidence="2">The sequence shown here is derived from an EMBL/GenBank/DDBJ whole genome shotgun (WGS) entry which is preliminary data.</text>
</comment>
<evidence type="ECO:0000313" key="2">
    <source>
        <dbReference type="EMBL" id="MBR7838703.1"/>
    </source>
</evidence>
<dbReference type="Gene3D" id="1.25.40.10">
    <property type="entry name" value="Tetratricopeptide repeat domain"/>
    <property type="match status" value="2"/>
</dbReference>
<dbReference type="InterPro" id="IPR011990">
    <property type="entry name" value="TPR-like_helical_dom_sf"/>
</dbReference>
<dbReference type="AlphaFoldDB" id="A0A941EWQ7"/>